<dbReference type="Pfam" id="PF12717">
    <property type="entry name" value="Cnd1"/>
    <property type="match status" value="1"/>
</dbReference>
<proteinExistence type="predicted"/>
<evidence type="ECO:0000256" key="2">
    <source>
        <dbReference type="ARBA" id="ARBA00022618"/>
    </source>
</evidence>
<dbReference type="GO" id="GO:0005634">
    <property type="term" value="C:nucleus"/>
    <property type="evidence" value="ECO:0007669"/>
    <property type="project" value="UniProtKB-SubCell"/>
</dbReference>
<evidence type="ECO:0000313" key="8">
    <source>
        <dbReference type="Proteomes" id="UP000271889"/>
    </source>
</evidence>
<keyword evidence="5" id="KW-0131">Cell cycle</keyword>
<name>A0A3P6QW99_CYLGO</name>
<sequence>MQDERIAKATIPVFVKQLRLNSDHVIRNNILIVISDLCTRYTSTVDRYTAVIAACLKDRSTLIRHQCLESLTSLINERFIKWEGEVMYQFLSTILDEDRRISDYAKFCLLDVLLPQYPDLFVSHFIECLMHFNAVSIDHDREAQDSDHSQKSCLHGILFLYLSNVAKAIVFQLSTFDDTRKLTLMSQICTQVFCPLMNGKLKYENKNVQALVKDALTVMSLSEMKLNADLGTDPNEEEDPPAAVIAVAKEIITKAFRTAMLEYVMPTLLDLRIYLTERRSELRRELYDILRAICRDHKDHMDLFLGGDEQLKAEVEFEMRKMKVSF</sequence>
<dbReference type="Proteomes" id="UP000271889">
    <property type="component" value="Unassembled WGS sequence"/>
</dbReference>
<dbReference type="InterPro" id="IPR026971">
    <property type="entry name" value="CND1/NCAPD3"/>
</dbReference>
<dbReference type="OrthoDB" id="10263978at2759"/>
<protein>
    <recommendedName>
        <fullName evidence="6">Condensin complex subunit 1 C-terminal domain-containing protein</fullName>
    </recommendedName>
</protein>
<keyword evidence="8" id="KW-1185">Reference proteome</keyword>
<evidence type="ECO:0000259" key="6">
    <source>
        <dbReference type="Pfam" id="PF12717"/>
    </source>
</evidence>
<dbReference type="GO" id="GO:0010032">
    <property type="term" value="P:meiotic chromosome condensation"/>
    <property type="evidence" value="ECO:0007669"/>
    <property type="project" value="TreeGrafter"/>
</dbReference>
<keyword evidence="2" id="KW-0132">Cell division</keyword>
<comment type="subcellular location">
    <subcellularLocation>
        <location evidence="1">Nucleus</location>
    </subcellularLocation>
</comment>
<evidence type="ECO:0000256" key="5">
    <source>
        <dbReference type="ARBA" id="ARBA00023306"/>
    </source>
</evidence>
<gene>
    <name evidence="7" type="ORF">CGOC_LOCUS1756</name>
</gene>
<dbReference type="GO" id="GO:0007076">
    <property type="term" value="P:mitotic chromosome condensation"/>
    <property type="evidence" value="ECO:0007669"/>
    <property type="project" value="InterPro"/>
</dbReference>
<feature type="domain" description="Condensin complex subunit 1 C-terminal" evidence="6">
    <location>
        <begin position="25"/>
        <end position="134"/>
    </location>
</feature>
<evidence type="ECO:0000256" key="3">
    <source>
        <dbReference type="ARBA" id="ARBA00022776"/>
    </source>
</evidence>
<dbReference type="InterPro" id="IPR032682">
    <property type="entry name" value="Cnd1_C"/>
</dbReference>
<dbReference type="GO" id="GO:0000796">
    <property type="term" value="C:condensin complex"/>
    <property type="evidence" value="ECO:0007669"/>
    <property type="project" value="TreeGrafter"/>
</dbReference>
<keyword evidence="4" id="KW-0539">Nucleus</keyword>
<dbReference type="PANTHER" id="PTHR14222:SF1">
    <property type="entry name" value="CONDENSIN-2 COMPLEX SUBUNIT D3"/>
    <property type="match status" value="1"/>
</dbReference>
<reference evidence="7 8" key="1">
    <citation type="submission" date="2018-11" db="EMBL/GenBank/DDBJ databases">
        <authorList>
            <consortium name="Pathogen Informatics"/>
        </authorList>
    </citation>
    <scope>NUCLEOTIDE SEQUENCE [LARGE SCALE GENOMIC DNA]</scope>
</reference>
<dbReference type="PANTHER" id="PTHR14222">
    <property type="entry name" value="CONDENSIN"/>
    <property type="match status" value="1"/>
</dbReference>
<dbReference type="EMBL" id="UYRV01003534">
    <property type="protein sequence ID" value="VDK50387.1"/>
    <property type="molecule type" value="Genomic_DNA"/>
</dbReference>
<dbReference type="GO" id="GO:0051301">
    <property type="term" value="P:cell division"/>
    <property type="evidence" value="ECO:0007669"/>
    <property type="project" value="UniProtKB-KW"/>
</dbReference>
<evidence type="ECO:0000256" key="4">
    <source>
        <dbReference type="ARBA" id="ARBA00023242"/>
    </source>
</evidence>
<accession>A0A3P6QW99</accession>
<dbReference type="AlphaFoldDB" id="A0A3P6QW99"/>
<evidence type="ECO:0000256" key="1">
    <source>
        <dbReference type="ARBA" id="ARBA00004123"/>
    </source>
</evidence>
<keyword evidence="3" id="KW-0498">Mitosis</keyword>
<dbReference type="InterPro" id="IPR016024">
    <property type="entry name" value="ARM-type_fold"/>
</dbReference>
<evidence type="ECO:0000313" key="7">
    <source>
        <dbReference type="EMBL" id="VDK50387.1"/>
    </source>
</evidence>
<dbReference type="SUPFAM" id="SSF48371">
    <property type="entry name" value="ARM repeat"/>
    <property type="match status" value="1"/>
</dbReference>
<organism evidence="7 8">
    <name type="scientific">Cylicostephanus goldi</name>
    <name type="common">Nematode worm</name>
    <dbReference type="NCBI Taxonomy" id="71465"/>
    <lineage>
        <taxon>Eukaryota</taxon>
        <taxon>Metazoa</taxon>
        <taxon>Ecdysozoa</taxon>
        <taxon>Nematoda</taxon>
        <taxon>Chromadorea</taxon>
        <taxon>Rhabditida</taxon>
        <taxon>Rhabditina</taxon>
        <taxon>Rhabditomorpha</taxon>
        <taxon>Strongyloidea</taxon>
        <taxon>Strongylidae</taxon>
        <taxon>Cylicostephanus</taxon>
    </lineage>
</organism>
<dbReference type="GO" id="GO:0042393">
    <property type="term" value="F:histone binding"/>
    <property type="evidence" value="ECO:0007669"/>
    <property type="project" value="TreeGrafter"/>
</dbReference>
<dbReference type="GO" id="GO:0000779">
    <property type="term" value="C:condensed chromosome, centromeric region"/>
    <property type="evidence" value="ECO:0007669"/>
    <property type="project" value="TreeGrafter"/>
</dbReference>